<dbReference type="EnsemblMetazoa" id="PHUM492010-RA">
    <property type="protein sequence ID" value="PHUM492010-PA"/>
    <property type="gene ID" value="PHUM492010"/>
</dbReference>
<dbReference type="eggNOG" id="KOG4579">
    <property type="taxonomic scope" value="Eukaryota"/>
</dbReference>
<gene>
    <name evidence="4" type="primary">8235858</name>
    <name evidence="3" type="ORF">Phum_PHUM492010</name>
</gene>
<evidence type="ECO:0000313" key="3">
    <source>
        <dbReference type="EMBL" id="EEB17882.1"/>
    </source>
</evidence>
<dbReference type="RefSeq" id="XP_002430620.1">
    <property type="nucleotide sequence ID" value="XM_002430575.1"/>
</dbReference>
<dbReference type="CTD" id="8235858"/>
<dbReference type="AlphaFoldDB" id="E0VWX6"/>
<dbReference type="PANTHER" id="PTHR48051:SF1">
    <property type="entry name" value="RAS SUPPRESSOR PROTEIN 1"/>
    <property type="match status" value="1"/>
</dbReference>
<dbReference type="InterPro" id="IPR050216">
    <property type="entry name" value="LRR_domain-containing"/>
</dbReference>
<dbReference type="VEuPathDB" id="VectorBase:PHUM492010"/>
<name>E0VWX6_PEDHC</name>
<reference evidence="3" key="2">
    <citation type="submission" date="2007-04" db="EMBL/GenBank/DDBJ databases">
        <title>The genome of the human body louse.</title>
        <authorList>
            <consortium name="The Human Body Louse Genome Consortium"/>
            <person name="Kirkness E."/>
            <person name="Walenz B."/>
            <person name="Hass B."/>
            <person name="Bruggner R."/>
            <person name="Strausberg R."/>
        </authorList>
    </citation>
    <scope>NUCLEOTIDE SEQUENCE</scope>
    <source>
        <strain evidence="3">USDA</strain>
    </source>
</reference>
<evidence type="ECO:0000313" key="4">
    <source>
        <dbReference type="EnsemblMetazoa" id="PHUM492010-PA"/>
    </source>
</evidence>
<dbReference type="Pfam" id="PF13855">
    <property type="entry name" value="LRR_8"/>
    <property type="match status" value="1"/>
</dbReference>
<keyword evidence="5" id="KW-1185">Reference proteome</keyword>
<organism>
    <name type="scientific">Pediculus humanus subsp. corporis</name>
    <name type="common">Body louse</name>
    <dbReference type="NCBI Taxonomy" id="121224"/>
    <lineage>
        <taxon>Eukaryota</taxon>
        <taxon>Metazoa</taxon>
        <taxon>Ecdysozoa</taxon>
        <taxon>Arthropoda</taxon>
        <taxon>Hexapoda</taxon>
        <taxon>Insecta</taxon>
        <taxon>Pterygota</taxon>
        <taxon>Neoptera</taxon>
        <taxon>Paraneoptera</taxon>
        <taxon>Psocodea</taxon>
        <taxon>Troctomorpha</taxon>
        <taxon>Phthiraptera</taxon>
        <taxon>Anoplura</taxon>
        <taxon>Pediculidae</taxon>
        <taxon>Pediculus</taxon>
    </lineage>
</organism>
<reference evidence="3" key="1">
    <citation type="submission" date="2007-04" db="EMBL/GenBank/DDBJ databases">
        <title>Annotation of Pediculus humanus corporis strain USDA.</title>
        <authorList>
            <person name="Kirkness E."/>
            <person name="Hannick L."/>
            <person name="Hass B."/>
            <person name="Bruggner R."/>
            <person name="Lawson D."/>
            <person name="Bidwell S."/>
            <person name="Joardar V."/>
            <person name="Caler E."/>
            <person name="Walenz B."/>
            <person name="Inman J."/>
            <person name="Schobel S."/>
            <person name="Galinsky K."/>
            <person name="Amedeo P."/>
            <person name="Strausberg R."/>
        </authorList>
    </citation>
    <scope>NUCLEOTIDE SEQUENCE</scope>
    <source>
        <strain evidence="3">USDA</strain>
    </source>
</reference>
<dbReference type="OMA" id="WINVKSN"/>
<protein>
    <submittedName>
        <fullName evidence="3">Leucine-rich repeat-containing protein, putative</fullName>
    </submittedName>
</protein>
<dbReference type="EMBL" id="AAZO01005952">
    <property type="status" value="NOT_ANNOTATED_CDS"/>
    <property type="molecule type" value="Genomic_DNA"/>
</dbReference>
<dbReference type="HOGENOM" id="CLU_070683_0_1_1"/>
<accession>E0VWX6</accession>
<evidence type="ECO:0000256" key="2">
    <source>
        <dbReference type="ARBA" id="ARBA00022737"/>
    </source>
</evidence>
<dbReference type="InterPro" id="IPR032675">
    <property type="entry name" value="LRR_dom_sf"/>
</dbReference>
<sequence length="210" mass="24038">MRPPSNEPAGFGIDITNLQNNPAYMMCQRLAGRGIVRVVGRCKDAQENNNLDLSECQLMHVPDAVYHLMRHTTLKCCNLSSNVITKIPPKFAVKFSLITDLNLSHNQMSKLPDEFSDLENLERLDISHNSYIAMPNVVFHIPKLKYLNAQNNHILDVEVEKILEAPCLEEMNLLENPLTPRCHDNLSHLTTMLRINLPQRTKQDWEDLTI</sequence>
<dbReference type="EMBL" id="DS235824">
    <property type="protein sequence ID" value="EEB17882.1"/>
    <property type="molecule type" value="Genomic_DNA"/>
</dbReference>
<dbReference type="Gene3D" id="3.80.10.10">
    <property type="entry name" value="Ribonuclease Inhibitor"/>
    <property type="match status" value="1"/>
</dbReference>
<dbReference type="SUPFAM" id="SSF52075">
    <property type="entry name" value="Outer arm dynein light chain 1"/>
    <property type="match status" value="1"/>
</dbReference>
<dbReference type="GeneID" id="8235858"/>
<dbReference type="GO" id="GO:0005737">
    <property type="term" value="C:cytoplasm"/>
    <property type="evidence" value="ECO:0007669"/>
    <property type="project" value="TreeGrafter"/>
</dbReference>
<dbReference type="InterPro" id="IPR001611">
    <property type="entry name" value="Leu-rich_rpt"/>
</dbReference>
<evidence type="ECO:0000256" key="1">
    <source>
        <dbReference type="ARBA" id="ARBA00022614"/>
    </source>
</evidence>
<keyword evidence="2" id="KW-0677">Repeat</keyword>
<dbReference type="InParanoid" id="E0VWX6"/>
<keyword evidence="1" id="KW-0433">Leucine-rich repeat</keyword>
<dbReference type="Proteomes" id="UP000009046">
    <property type="component" value="Unassembled WGS sequence"/>
</dbReference>
<dbReference type="OrthoDB" id="1060944at2759"/>
<dbReference type="STRING" id="121224.E0VWX6"/>
<evidence type="ECO:0000313" key="5">
    <source>
        <dbReference type="Proteomes" id="UP000009046"/>
    </source>
</evidence>
<proteinExistence type="predicted"/>
<dbReference type="PANTHER" id="PTHR48051">
    <property type="match status" value="1"/>
</dbReference>
<dbReference type="KEGG" id="phu:Phum_PHUM492010"/>
<reference evidence="4" key="3">
    <citation type="submission" date="2021-02" db="UniProtKB">
        <authorList>
            <consortium name="EnsemblMetazoa"/>
        </authorList>
    </citation>
    <scope>IDENTIFICATION</scope>
    <source>
        <strain evidence="4">USDA</strain>
    </source>
</reference>